<dbReference type="EMBL" id="JACIDR010000007">
    <property type="protein sequence ID" value="MBB3974593.1"/>
    <property type="molecule type" value="Genomic_DNA"/>
</dbReference>
<feature type="binding site" evidence="5">
    <location>
        <begin position="153"/>
        <end position="155"/>
    </location>
    <ligand>
        <name>substrate</name>
    </ligand>
</feature>
<keyword evidence="7" id="KW-1185">Reference proteome</keyword>
<evidence type="ECO:0000256" key="4">
    <source>
        <dbReference type="PIRSR" id="PIRSR031924-50"/>
    </source>
</evidence>
<keyword evidence="3" id="KW-0732">Signal</keyword>
<dbReference type="CDD" id="cd16016">
    <property type="entry name" value="AP-SPAP"/>
    <property type="match status" value="1"/>
</dbReference>
<evidence type="ECO:0000256" key="2">
    <source>
        <dbReference type="ARBA" id="ARBA00022723"/>
    </source>
</evidence>
<accession>A0A7W6D7H4</accession>
<dbReference type="Proteomes" id="UP000528964">
    <property type="component" value="Unassembled WGS sequence"/>
</dbReference>
<dbReference type="Gene3D" id="3.30.1360.150">
    <property type="match status" value="1"/>
</dbReference>
<evidence type="ECO:0000256" key="1">
    <source>
        <dbReference type="ARBA" id="ARBA00022553"/>
    </source>
</evidence>
<dbReference type="AlphaFoldDB" id="A0A7W6D7H4"/>
<dbReference type="GO" id="GO:0004035">
    <property type="term" value="F:alkaline phosphatase activity"/>
    <property type="evidence" value="ECO:0007669"/>
    <property type="project" value="InterPro"/>
</dbReference>
<organism evidence="6 7">
    <name type="scientific">Hansschlegelia beijingensis</name>
    <dbReference type="NCBI Taxonomy" id="1133344"/>
    <lineage>
        <taxon>Bacteria</taxon>
        <taxon>Pseudomonadati</taxon>
        <taxon>Pseudomonadota</taxon>
        <taxon>Alphaproteobacteria</taxon>
        <taxon>Hyphomicrobiales</taxon>
        <taxon>Methylopilaceae</taxon>
        <taxon>Hansschlegelia</taxon>
    </lineage>
</organism>
<evidence type="ECO:0000256" key="3">
    <source>
        <dbReference type="ARBA" id="ARBA00022729"/>
    </source>
</evidence>
<evidence type="ECO:0000313" key="7">
    <source>
        <dbReference type="Proteomes" id="UP000528964"/>
    </source>
</evidence>
<dbReference type="InterPro" id="IPR017850">
    <property type="entry name" value="Alkaline_phosphatase_core_sf"/>
</dbReference>
<protein>
    <submittedName>
        <fullName evidence="6">Putative AlkP superfamily pyrophosphatase or phosphodiesterase</fullName>
    </submittedName>
</protein>
<comment type="caution">
    <text evidence="6">The sequence shown here is derived from an EMBL/GenBank/DDBJ whole genome shotgun (WGS) entry which is preliminary data.</text>
</comment>
<dbReference type="PIRSF" id="PIRSF031924">
    <property type="entry name" value="Pi-irrepressible_AP"/>
    <property type="match status" value="1"/>
</dbReference>
<proteinExistence type="predicted"/>
<dbReference type="PANTHER" id="PTHR10151">
    <property type="entry name" value="ECTONUCLEOTIDE PYROPHOSPHATASE/PHOSPHODIESTERASE"/>
    <property type="match status" value="1"/>
</dbReference>
<sequence length="545" mass="60499">MALIAAAGKAATAAEAVAPPPKLVLFMAIDGFPQEQFVKYYDQLADGGLKLLLDKGAWYGNNHYSHATTYTGVGHATLLSCAHPYKHGVIGNDWIDKQTKKRVYSTEDPRHKYLDEETPDHAGTSPFNIKVTTVGDELIYANGKSKVIAIAGKDRSSIGLAGQFSVAYLHSTTTGRFITSDYYMAAYPEWWTAFYANKPQDKFFGQTWTLSMPDEAYARSVPDNQPWSTNYKGLGVKFPHPIDGGGASDKPGKGYYDATMWTPFGDLLMLDFVKAAIDGENLGRNPSGAPDLLALSWTSHDYVNHLFGPESRQSHDQTVRLDRVFADLFKFIDERVGLDNVLITLSADHGFMNIPEYSSSRRLDAGRIDPEAMINDVNAALSKQYGDGKYVTTWWNPNLYVDYAMLAERKLDKVEVEEAIASFLREYPGVEAVFTRTQLERGQMPATRLAKQVTLAWHQKISGDIVIMNKPNWYLFAKPKGYASTHGSPWAYDTNVPLAMYGPAWIAPGKYGDSETVDLARTVAHILNVRPPNGCEGSVLTEMLR</sequence>
<keyword evidence="1 4" id="KW-0597">Phosphoprotein</keyword>
<dbReference type="RefSeq" id="WP_183396452.1">
    <property type="nucleotide sequence ID" value="NZ_JACIDR010000007.1"/>
</dbReference>
<gene>
    <name evidence="6" type="ORF">GGR24_003280</name>
</gene>
<dbReference type="InterPro" id="IPR026263">
    <property type="entry name" value="Alkaline_phosphatase_prok"/>
</dbReference>
<evidence type="ECO:0000313" key="6">
    <source>
        <dbReference type="EMBL" id="MBB3974593.1"/>
    </source>
</evidence>
<dbReference type="Pfam" id="PF01663">
    <property type="entry name" value="Phosphodiest"/>
    <property type="match status" value="1"/>
</dbReference>
<dbReference type="SUPFAM" id="SSF53649">
    <property type="entry name" value="Alkaline phosphatase-like"/>
    <property type="match status" value="1"/>
</dbReference>
<dbReference type="InterPro" id="IPR002591">
    <property type="entry name" value="Phosphodiest/P_Trfase"/>
</dbReference>
<evidence type="ECO:0000256" key="5">
    <source>
        <dbReference type="PIRSR" id="PIRSR031924-51"/>
    </source>
</evidence>
<reference evidence="6 7" key="1">
    <citation type="submission" date="2020-08" db="EMBL/GenBank/DDBJ databases">
        <title>Genomic Encyclopedia of Type Strains, Phase IV (KMG-IV): sequencing the most valuable type-strain genomes for metagenomic binning, comparative biology and taxonomic classification.</title>
        <authorList>
            <person name="Goeker M."/>
        </authorList>
    </citation>
    <scope>NUCLEOTIDE SEQUENCE [LARGE SCALE GENOMIC DNA]</scope>
    <source>
        <strain evidence="6 7">DSM 25481</strain>
    </source>
</reference>
<feature type="active site" description="Phosphothreonine intermediate" evidence="4">
    <location>
        <position position="71"/>
    </location>
</feature>
<dbReference type="GO" id="GO:0046872">
    <property type="term" value="F:metal ion binding"/>
    <property type="evidence" value="ECO:0007669"/>
    <property type="project" value="UniProtKB-KW"/>
</dbReference>
<keyword evidence="2" id="KW-0479">Metal-binding</keyword>
<dbReference type="Gene3D" id="3.40.720.10">
    <property type="entry name" value="Alkaline Phosphatase, subunit A"/>
    <property type="match status" value="1"/>
</dbReference>
<name>A0A7W6D7H4_9HYPH</name>
<feature type="binding site" evidence="5">
    <location>
        <position position="92"/>
    </location>
    <ligand>
        <name>substrate</name>
    </ligand>
</feature>
<dbReference type="PANTHER" id="PTHR10151:SF120">
    <property type="entry name" value="BIS(5'-ADENOSYL)-TRIPHOSPHATASE"/>
    <property type="match status" value="1"/>
</dbReference>